<sequence length="142" mass="15306">VTFFFYSFVKDAFNLNTYSSKDDVINAIGRVPHRKGDYTDTGLGITYMDEVQLADGVVRPGVVKVGLVITDGISQEPGKTKSAAEAARARGIEIFAVGVGSWVTNTELQAIAGDSKRVVKVGNYDELNTITKPLAQMTCISK</sequence>
<dbReference type="SUPFAM" id="SSF53300">
    <property type="entry name" value="vWA-like"/>
    <property type="match status" value="1"/>
</dbReference>
<name>A0AAV2ITE6_LYMST</name>
<dbReference type="CDD" id="cd01450">
    <property type="entry name" value="vWFA_subfamily_ECM"/>
    <property type="match status" value="1"/>
</dbReference>
<gene>
    <name evidence="2" type="ORF">GSLYS_00021816001</name>
</gene>
<dbReference type="Pfam" id="PF00092">
    <property type="entry name" value="VWA"/>
    <property type="match status" value="1"/>
</dbReference>
<dbReference type="Proteomes" id="UP001497497">
    <property type="component" value="Unassembled WGS sequence"/>
</dbReference>
<dbReference type="InterPro" id="IPR036465">
    <property type="entry name" value="vWFA_dom_sf"/>
</dbReference>
<dbReference type="InterPro" id="IPR050525">
    <property type="entry name" value="ECM_Assembly_Org"/>
</dbReference>
<dbReference type="EMBL" id="CAXITT010001385">
    <property type="protein sequence ID" value="CAL1548499.1"/>
    <property type="molecule type" value="Genomic_DNA"/>
</dbReference>
<dbReference type="AlphaFoldDB" id="A0AAV2ITE6"/>
<feature type="non-terminal residue" evidence="2">
    <location>
        <position position="1"/>
    </location>
</feature>
<feature type="domain" description="VWFA" evidence="1">
    <location>
        <begin position="1"/>
        <end position="134"/>
    </location>
</feature>
<proteinExistence type="predicted"/>
<evidence type="ECO:0000313" key="3">
    <source>
        <dbReference type="Proteomes" id="UP001497497"/>
    </source>
</evidence>
<dbReference type="PANTHER" id="PTHR24020:SF87">
    <property type="entry name" value="COLLAGEN ALPHA-1(VI) CHAIN-LIKE"/>
    <property type="match status" value="1"/>
</dbReference>
<evidence type="ECO:0000313" key="2">
    <source>
        <dbReference type="EMBL" id="CAL1548499.1"/>
    </source>
</evidence>
<dbReference type="PANTHER" id="PTHR24020">
    <property type="entry name" value="COLLAGEN ALPHA"/>
    <property type="match status" value="1"/>
</dbReference>
<evidence type="ECO:0000259" key="1">
    <source>
        <dbReference type="PROSITE" id="PS50234"/>
    </source>
</evidence>
<reference evidence="2 3" key="1">
    <citation type="submission" date="2024-04" db="EMBL/GenBank/DDBJ databases">
        <authorList>
            <consortium name="Genoscope - CEA"/>
            <person name="William W."/>
        </authorList>
    </citation>
    <scope>NUCLEOTIDE SEQUENCE [LARGE SCALE GENOMIC DNA]</scope>
</reference>
<keyword evidence="3" id="KW-1185">Reference proteome</keyword>
<protein>
    <recommendedName>
        <fullName evidence="1">VWFA domain-containing protein</fullName>
    </recommendedName>
</protein>
<organism evidence="2 3">
    <name type="scientific">Lymnaea stagnalis</name>
    <name type="common">Great pond snail</name>
    <name type="synonym">Helix stagnalis</name>
    <dbReference type="NCBI Taxonomy" id="6523"/>
    <lineage>
        <taxon>Eukaryota</taxon>
        <taxon>Metazoa</taxon>
        <taxon>Spiralia</taxon>
        <taxon>Lophotrochozoa</taxon>
        <taxon>Mollusca</taxon>
        <taxon>Gastropoda</taxon>
        <taxon>Heterobranchia</taxon>
        <taxon>Euthyneura</taxon>
        <taxon>Panpulmonata</taxon>
        <taxon>Hygrophila</taxon>
        <taxon>Lymnaeoidea</taxon>
        <taxon>Lymnaeidae</taxon>
        <taxon>Lymnaea</taxon>
    </lineage>
</organism>
<dbReference type="InterPro" id="IPR002035">
    <property type="entry name" value="VWF_A"/>
</dbReference>
<comment type="caution">
    <text evidence="2">The sequence shown here is derived from an EMBL/GenBank/DDBJ whole genome shotgun (WGS) entry which is preliminary data.</text>
</comment>
<dbReference type="PROSITE" id="PS50234">
    <property type="entry name" value="VWFA"/>
    <property type="match status" value="1"/>
</dbReference>
<accession>A0AAV2ITE6</accession>
<dbReference type="Gene3D" id="3.40.50.410">
    <property type="entry name" value="von Willebrand factor, type A domain"/>
    <property type="match status" value="1"/>
</dbReference>